<proteinExistence type="predicted"/>
<dbReference type="Proteomes" id="UP001205890">
    <property type="component" value="Unassembled WGS sequence"/>
</dbReference>
<feature type="region of interest" description="Disordered" evidence="1">
    <location>
        <begin position="64"/>
        <end position="89"/>
    </location>
</feature>
<organism evidence="2 3">
    <name type="scientific">Alsobacter ponti</name>
    <dbReference type="NCBI Taxonomy" id="2962936"/>
    <lineage>
        <taxon>Bacteria</taxon>
        <taxon>Pseudomonadati</taxon>
        <taxon>Pseudomonadota</taxon>
        <taxon>Alphaproteobacteria</taxon>
        <taxon>Hyphomicrobiales</taxon>
        <taxon>Alsobacteraceae</taxon>
        <taxon>Alsobacter</taxon>
    </lineage>
</organism>
<keyword evidence="3" id="KW-1185">Reference proteome</keyword>
<dbReference type="RefSeq" id="WP_254740544.1">
    <property type="nucleotide sequence ID" value="NZ_JANCLU010000006.1"/>
</dbReference>
<gene>
    <name evidence="2" type="ORF">NK718_08370</name>
</gene>
<comment type="caution">
    <text evidence="2">The sequence shown here is derived from an EMBL/GenBank/DDBJ whole genome shotgun (WGS) entry which is preliminary data.</text>
</comment>
<accession>A0ABT1LAM7</accession>
<sequence>MTTMKAVSAKPISAAKPETSAPKAADVVSLKAICTELKLDPSLAREKLRIAVREAKKFPELAKAHKPRSAWEWPKGSEAEQQARVALSA</sequence>
<reference evidence="2 3" key="1">
    <citation type="submission" date="2022-07" db="EMBL/GenBank/DDBJ databases">
        <authorList>
            <person name="Li W.-J."/>
            <person name="Deng Q.-Q."/>
        </authorList>
    </citation>
    <scope>NUCLEOTIDE SEQUENCE [LARGE SCALE GENOMIC DNA]</scope>
    <source>
        <strain evidence="2 3">SYSU M60028</strain>
    </source>
</reference>
<evidence type="ECO:0000256" key="1">
    <source>
        <dbReference type="SAM" id="MobiDB-lite"/>
    </source>
</evidence>
<name>A0ABT1LAM7_9HYPH</name>
<evidence type="ECO:0000313" key="2">
    <source>
        <dbReference type="EMBL" id="MCP8938527.1"/>
    </source>
</evidence>
<dbReference type="EMBL" id="JANCLU010000006">
    <property type="protein sequence ID" value="MCP8938527.1"/>
    <property type="molecule type" value="Genomic_DNA"/>
</dbReference>
<protein>
    <submittedName>
        <fullName evidence="2">Uncharacterized protein</fullName>
    </submittedName>
</protein>
<evidence type="ECO:0000313" key="3">
    <source>
        <dbReference type="Proteomes" id="UP001205890"/>
    </source>
</evidence>
<feature type="region of interest" description="Disordered" evidence="1">
    <location>
        <begin position="1"/>
        <end position="21"/>
    </location>
</feature>